<sequence length="205" mass="22911">MIDLDLIGYGEEQDRQNRRASDDSTACHCLVHEGMAQPRQNAQLGLERGSKDLQSLNPPNRHRDHSSDDFFVSAPPIHPDLAFSNGHVHLFPGHLCGANNCARQSIVISNPPAPRRMVPTCLRSDSAIYLSEREKLPMRMMGIASCIVQHAHTTYMEVEYLLLHRFDLHNPKRKSSGCPASMELPIASTADRSHLQSGAFYPYPT</sequence>
<name>A0A3N4MP42_9PEZI</name>
<feature type="region of interest" description="Disordered" evidence="1">
    <location>
        <begin position="50"/>
        <end position="71"/>
    </location>
</feature>
<gene>
    <name evidence="2" type="ORF">L211DRAFT_844497</name>
</gene>
<proteinExistence type="predicted"/>
<evidence type="ECO:0000256" key="1">
    <source>
        <dbReference type="SAM" id="MobiDB-lite"/>
    </source>
</evidence>
<dbReference type="Proteomes" id="UP000267821">
    <property type="component" value="Unassembled WGS sequence"/>
</dbReference>
<reference evidence="2 3" key="1">
    <citation type="journal article" date="2018" name="Nat. Ecol. Evol.">
        <title>Pezizomycetes genomes reveal the molecular basis of ectomycorrhizal truffle lifestyle.</title>
        <authorList>
            <person name="Murat C."/>
            <person name="Payen T."/>
            <person name="Noel B."/>
            <person name="Kuo A."/>
            <person name="Morin E."/>
            <person name="Chen J."/>
            <person name="Kohler A."/>
            <person name="Krizsan K."/>
            <person name="Balestrini R."/>
            <person name="Da Silva C."/>
            <person name="Montanini B."/>
            <person name="Hainaut M."/>
            <person name="Levati E."/>
            <person name="Barry K.W."/>
            <person name="Belfiori B."/>
            <person name="Cichocki N."/>
            <person name="Clum A."/>
            <person name="Dockter R.B."/>
            <person name="Fauchery L."/>
            <person name="Guy J."/>
            <person name="Iotti M."/>
            <person name="Le Tacon F."/>
            <person name="Lindquist E.A."/>
            <person name="Lipzen A."/>
            <person name="Malagnac F."/>
            <person name="Mello A."/>
            <person name="Molinier V."/>
            <person name="Miyauchi S."/>
            <person name="Poulain J."/>
            <person name="Riccioni C."/>
            <person name="Rubini A."/>
            <person name="Sitrit Y."/>
            <person name="Splivallo R."/>
            <person name="Traeger S."/>
            <person name="Wang M."/>
            <person name="Zifcakova L."/>
            <person name="Wipf D."/>
            <person name="Zambonelli A."/>
            <person name="Paolocci F."/>
            <person name="Nowrousian M."/>
            <person name="Ottonello S."/>
            <person name="Baldrian P."/>
            <person name="Spatafora J.W."/>
            <person name="Henrissat B."/>
            <person name="Nagy L.G."/>
            <person name="Aury J.M."/>
            <person name="Wincker P."/>
            <person name="Grigoriev I.V."/>
            <person name="Bonfante P."/>
            <person name="Martin F.M."/>
        </authorList>
    </citation>
    <scope>NUCLEOTIDE SEQUENCE [LARGE SCALE GENOMIC DNA]</scope>
    <source>
        <strain evidence="2 3">ATCC MYA-4762</strain>
    </source>
</reference>
<protein>
    <submittedName>
        <fullName evidence="2">Uncharacterized protein</fullName>
    </submittedName>
</protein>
<keyword evidence="3" id="KW-1185">Reference proteome</keyword>
<dbReference type="AlphaFoldDB" id="A0A3N4MP42"/>
<evidence type="ECO:0000313" key="3">
    <source>
        <dbReference type="Proteomes" id="UP000267821"/>
    </source>
</evidence>
<organism evidence="2 3">
    <name type="scientific">Terfezia boudieri ATCC MYA-4762</name>
    <dbReference type="NCBI Taxonomy" id="1051890"/>
    <lineage>
        <taxon>Eukaryota</taxon>
        <taxon>Fungi</taxon>
        <taxon>Dikarya</taxon>
        <taxon>Ascomycota</taxon>
        <taxon>Pezizomycotina</taxon>
        <taxon>Pezizomycetes</taxon>
        <taxon>Pezizales</taxon>
        <taxon>Pezizaceae</taxon>
        <taxon>Terfezia</taxon>
    </lineage>
</organism>
<feature type="region of interest" description="Disordered" evidence="1">
    <location>
        <begin position="1"/>
        <end position="22"/>
    </location>
</feature>
<dbReference type="InParanoid" id="A0A3N4MP42"/>
<evidence type="ECO:0000313" key="2">
    <source>
        <dbReference type="EMBL" id="RPB29525.1"/>
    </source>
</evidence>
<dbReference type="EMBL" id="ML121527">
    <property type="protein sequence ID" value="RPB29525.1"/>
    <property type="molecule type" value="Genomic_DNA"/>
</dbReference>
<accession>A0A3N4MP42</accession>
<feature type="compositionally biased region" description="Basic and acidic residues" evidence="1">
    <location>
        <begin position="12"/>
        <end position="22"/>
    </location>
</feature>